<comment type="subcellular location">
    <subcellularLocation>
        <location evidence="2">Cytoplasm</location>
    </subcellularLocation>
</comment>
<proteinExistence type="inferred from homology"/>
<dbReference type="STRING" id="1122934.SAMN02745691_01054"/>
<dbReference type="InterPro" id="IPR008513">
    <property type="entry name" value="tRNA(Met)_cyd_acetate_ligase"/>
</dbReference>
<dbReference type="GO" id="GO:0006400">
    <property type="term" value="P:tRNA modification"/>
    <property type="evidence" value="ECO:0007669"/>
    <property type="project" value="UniProtKB-UniRule"/>
</dbReference>
<keyword evidence="2" id="KW-0820">tRNA-binding</keyword>
<keyword evidence="2" id="KW-0547">Nucleotide-binding</keyword>
<evidence type="ECO:0000256" key="1">
    <source>
        <dbReference type="ARBA" id="ARBA00022694"/>
    </source>
</evidence>
<keyword evidence="4" id="KW-1185">Reference proteome</keyword>
<feature type="binding site" evidence="2">
    <location>
        <begin position="7"/>
        <end position="20"/>
    </location>
    <ligand>
        <name>ATP</name>
        <dbReference type="ChEBI" id="CHEBI:30616"/>
    </ligand>
</feature>
<dbReference type="Gene3D" id="3.40.50.620">
    <property type="entry name" value="HUPs"/>
    <property type="match status" value="1"/>
</dbReference>
<dbReference type="RefSeq" id="WP_178138540.1">
    <property type="nucleotide sequence ID" value="NZ_FQYT01000009.1"/>
</dbReference>
<comment type="function">
    <text evidence="2">Catalyzes the formation of N(4)-acetylcytidine (ac(4)C) at the wobble position of elongator tRNA(Met), using acetate and ATP as substrates. First activates an acetate ion to form acetyladenylate (Ac-AMP) and then transfers the acetyl group to tRNA to form ac(4)C34.</text>
</comment>
<comment type="similarity">
    <text evidence="2">Belongs to the TmcAL family.</text>
</comment>
<evidence type="ECO:0000313" key="3">
    <source>
        <dbReference type="EMBL" id="SHI92896.1"/>
    </source>
</evidence>
<gene>
    <name evidence="2" type="primary">tmcAL</name>
    <name evidence="3" type="ORF">SAMN02745691_01054</name>
</gene>
<feature type="binding site" evidence="2">
    <location>
        <position position="167"/>
    </location>
    <ligand>
        <name>ATP</name>
        <dbReference type="ChEBI" id="CHEBI:30616"/>
    </ligand>
</feature>
<dbReference type="AlphaFoldDB" id="A0A1M6F5G0"/>
<dbReference type="Proteomes" id="UP000184342">
    <property type="component" value="Unassembled WGS sequence"/>
</dbReference>
<dbReference type="GO" id="GO:0016879">
    <property type="term" value="F:ligase activity, forming carbon-nitrogen bonds"/>
    <property type="evidence" value="ECO:0007669"/>
    <property type="project" value="UniProtKB-UniRule"/>
</dbReference>
<dbReference type="SUPFAM" id="SSF52374">
    <property type="entry name" value="Nucleotidylyl transferase"/>
    <property type="match status" value="1"/>
</dbReference>
<name>A0A1M6F5G0_9FIRM</name>
<dbReference type="PANTHER" id="PTHR37825">
    <property type="entry name" value="TRNA(MET) CYTIDINE ACETATE LIGASE"/>
    <property type="match status" value="1"/>
</dbReference>
<comment type="catalytic activity">
    <reaction evidence="2">
        <text>cytidine(34) in elongator tRNA(Met) + acetate + ATP = N(4)-acetylcytidine(34) in elongator tRNA(Met) + AMP + diphosphate</text>
        <dbReference type="Rhea" id="RHEA:58144"/>
        <dbReference type="Rhea" id="RHEA-COMP:10693"/>
        <dbReference type="Rhea" id="RHEA-COMP:10694"/>
        <dbReference type="ChEBI" id="CHEBI:30089"/>
        <dbReference type="ChEBI" id="CHEBI:30616"/>
        <dbReference type="ChEBI" id="CHEBI:33019"/>
        <dbReference type="ChEBI" id="CHEBI:74900"/>
        <dbReference type="ChEBI" id="CHEBI:82748"/>
        <dbReference type="ChEBI" id="CHEBI:456215"/>
    </reaction>
</comment>
<dbReference type="EMBL" id="FQYT01000009">
    <property type="protein sequence ID" value="SHI92896.1"/>
    <property type="molecule type" value="Genomic_DNA"/>
</dbReference>
<accession>A0A1M6F5G0</accession>
<feature type="binding site" evidence="2">
    <location>
        <begin position="192"/>
        <end position="193"/>
    </location>
    <ligand>
        <name>ATP</name>
        <dbReference type="ChEBI" id="CHEBI:30616"/>
    </ligand>
</feature>
<keyword evidence="2" id="KW-0067">ATP-binding</keyword>
<keyword evidence="2" id="KW-0963">Cytoplasm</keyword>
<dbReference type="EC" id="6.3.4.-" evidence="2"/>
<protein>
    <recommendedName>
        <fullName evidence="2">tRNA(Met) cytidine acetate ligase</fullName>
        <ecNumber evidence="2">6.3.4.-</ecNumber>
    </recommendedName>
</protein>
<evidence type="ECO:0000313" key="4">
    <source>
        <dbReference type="Proteomes" id="UP000184342"/>
    </source>
</evidence>
<feature type="binding site" evidence="2">
    <location>
        <position position="102"/>
    </location>
    <ligand>
        <name>ATP</name>
        <dbReference type="ChEBI" id="CHEBI:30616"/>
    </ligand>
</feature>
<keyword evidence="2" id="KW-0694">RNA-binding</keyword>
<dbReference type="GO" id="GO:0005524">
    <property type="term" value="F:ATP binding"/>
    <property type="evidence" value="ECO:0007669"/>
    <property type="project" value="UniProtKB-KW"/>
</dbReference>
<dbReference type="Pfam" id="PF05636">
    <property type="entry name" value="HIGH_NTase1"/>
    <property type="match status" value="1"/>
</dbReference>
<evidence type="ECO:0000256" key="2">
    <source>
        <dbReference type="HAMAP-Rule" id="MF_01539"/>
    </source>
</evidence>
<dbReference type="PANTHER" id="PTHR37825:SF1">
    <property type="entry name" value="TRNA(MET) CYTIDINE ACETATE LIGASE"/>
    <property type="match status" value="1"/>
</dbReference>
<dbReference type="InterPro" id="IPR014729">
    <property type="entry name" value="Rossmann-like_a/b/a_fold"/>
</dbReference>
<sequence>MSCVGIVVEFNPFHNGHLYLIDKAREVTGADFVVVVMSGNYVQRGGPAFIDKYSRARACLENGVDLVIELPVYYATASAEYFASGAISLLDNLGIVDYIAFGSECGNQEDLHDISAILSGEPEEFKRTLKECLSRGMTFPSARVQALLHCAATEKKASFAEILSSPNNILSIEYLKALSKRNSKITPVSIPRIGAGYHDEALSSCYSSATSIRRHILSGSDTHILKDCMPPVSYNILSESMKRTGPIVENDFSSILGEKILLTSAAWLSDYFDVSDEIARRMENNRYSFINYNQFTSLLKTRDITEAHVRRALLHILLGIRRNKVEACIQEDYVSYIRILGFKKASSSLLTLLKEKTKLPIITKTADAFEYLGPNGRIMFEDGLNADHLYRLIAMDRSETLLPNEFTNGLVIL</sequence>
<organism evidence="3 4">
    <name type="scientific">Parasporobacterium paucivorans DSM 15970</name>
    <dbReference type="NCBI Taxonomy" id="1122934"/>
    <lineage>
        <taxon>Bacteria</taxon>
        <taxon>Bacillati</taxon>
        <taxon>Bacillota</taxon>
        <taxon>Clostridia</taxon>
        <taxon>Lachnospirales</taxon>
        <taxon>Lachnospiraceae</taxon>
        <taxon>Parasporobacterium</taxon>
    </lineage>
</organism>
<dbReference type="GO" id="GO:0016740">
    <property type="term" value="F:transferase activity"/>
    <property type="evidence" value="ECO:0007669"/>
    <property type="project" value="UniProtKB-KW"/>
</dbReference>
<dbReference type="NCBIfam" id="NF010191">
    <property type="entry name" value="PRK13670.1"/>
    <property type="match status" value="1"/>
</dbReference>
<reference evidence="3 4" key="1">
    <citation type="submission" date="2016-11" db="EMBL/GenBank/DDBJ databases">
        <authorList>
            <person name="Jaros S."/>
            <person name="Januszkiewicz K."/>
            <person name="Wedrychowicz H."/>
        </authorList>
    </citation>
    <scope>NUCLEOTIDE SEQUENCE [LARGE SCALE GENOMIC DNA]</scope>
    <source>
        <strain evidence="3 4">DSM 15970</strain>
    </source>
</reference>
<keyword evidence="2" id="KW-0436">Ligase</keyword>
<dbReference type="HAMAP" id="MF_01539">
    <property type="entry name" value="TmcAL"/>
    <property type="match status" value="1"/>
</dbReference>
<dbReference type="GO" id="GO:0005737">
    <property type="term" value="C:cytoplasm"/>
    <property type="evidence" value="ECO:0007669"/>
    <property type="project" value="UniProtKB-SubCell"/>
</dbReference>
<keyword evidence="1 2" id="KW-0819">tRNA processing</keyword>
<keyword evidence="3" id="KW-0808">Transferase</keyword>
<dbReference type="GO" id="GO:0000049">
    <property type="term" value="F:tRNA binding"/>
    <property type="evidence" value="ECO:0007669"/>
    <property type="project" value="UniProtKB-KW"/>
</dbReference>